<name>A0A7L4ZS80_9BACT</name>
<proteinExistence type="predicted"/>
<reference evidence="2 3" key="1">
    <citation type="submission" date="2019-09" db="EMBL/GenBank/DDBJ databases">
        <title>Genome sequence of Hymenobacter sp. M3.</title>
        <authorList>
            <person name="Srinivasan S."/>
        </authorList>
    </citation>
    <scope>NUCLEOTIDE SEQUENCE [LARGE SCALE GENOMIC DNA]</scope>
    <source>
        <strain evidence="2 3">M3</strain>
    </source>
</reference>
<evidence type="ECO:0000313" key="3">
    <source>
        <dbReference type="Proteomes" id="UP000326380"/>
    </source>
</evidence>
<organism evidence="2 3">
    <name type="scientific">Hymenobacter busanensis</name>
    <dbReference type="NCBI Taxonomy" id="2607656"/>
    <lineage>
        <taxon>Bacteria</taxon>
        <taxon>Pseudomonadati</taxon>
        <taxon>Bacteroidota</taxon>
        <taxon>Cytophagia</taxon>
        <taxon>Cytophagales</taxon>
        <taxon>Hymenobacteraceae</taxon>
        <taxon>Hymenobacter</taxon>
    </lineage>
</organism>
<dbReference type="AlphaFoldDB" id="A0A7L4ZS80"/>
<dbReference type="Proteomes" id="UP000326380">
    <property type="component" value="Unassembled WGS sequence"/>
</dbReference>
<dbReference type="EMBL" id="VTWU01000007">
    <property type="protein sequence ID" value="KAA9327235.1"/>
    <property type="molecule type" value="Genomic_DNA"/>
</dbReference>
<dbReference type="Pfam" id="PF18871">
    <property type="entry name" value="HEPN_Toprim_N"/>
    <property type="match status" value="1"/>
</dbReference>
<dbReference type="RefSeq" id="WP_151080465.1">
    <property type="nucleotide sequence ID" value="NZ_CP047647.1"/>
</dbReference>
<sequence>MGSMITLRVNGLQLDWGKNHGYRDYSNLFLPSDRKKVPYSYADEVEEHKLASACKLKDVKARLDLIGYSLAKLESIYEVNLRYIYGADIKVEPKVLFDWLSQVNINNYKYQGYIEYEMGNFLYQELINYEPFIKHCENNALTEFDVVYFCDLLDPLVLLRLFAENDKNQDIWLEWHTADLIEGGWATESELTGGVAKEGKFLIVTEGNTDTFIIKKAMEMTRPDVAGFFTFIDMEDGYPFTGSGNLFRFCQGLVSIGIQNKVLVIFDNDIEGNDKYNKIAAMKLPTQMKVMKLPHLVEFTSFTTVGPIGESVENINGKAVAIECFLDLQYKMRQIPKVRWTNYVKECNCYHGSLENKEDYIRKFKHIKSIDDKYNFSKLSLLIDAICKACS</sequence>
<accession>A0A7L4ZS80</accession>
<comment type="caution">
    <text evidence="2">The sequence shown here is derived from an EMBL/GenBank/DDBJ whole genome shotgun (WGS) entry which is preliminary data.</text>
</comment>
<protein>
    <recommendedName>
        <fullName evidence="1">HEPN/Toprim N-terminal domain-containing protein</fullName>
    </recommendedName>
</protein>
<dbReference type="InterPro" id="IPR041487">
    <property type="entry name" value="HEPN/Toprim-NTD1"/>
</dbReference>
<feature type="domain" description="HEPN/Toprim N-terminal" evidence="1">
    <location>
        <begin position="1"/>
        <end position="80"/>
    </location>
</feature>
<evidence type="ECO:0000313" key="2">
    <source>
        <dbReference type="EMBL" id="KAA9327235.1"/>
    </source>
</evidence>
<gene>
    <name evidence="2" type="ORF">F0P96_18555</name>
</gene>
<evidence type="ECO:0000259" key="1">
    <source>
        <dbReference type="Pfam" id="PF18871"/>
    </source>
</evidence>
<keyword evidence="3" id="KW-1185">Reference proteome</keyword>